<dbReference type="GO" id="GO:0006353">
    <property type="term" value="P:DNA-templated transcription termination"/>
    <property type="evidence" value="ECO:0007669"/>
    <property type="project" value="InterPro"/>
</dbReference>
<comment type="caution">
    <text evidence="2">The sequence shown here is derived from an EMBL/GenBank/DDBJ whole genome shotgun (WGS) entry which is preliminary data.</text>
</comment>
<dbReference type="InterPro" id="IPR011112">
    <property type="entry name" value="Rho-like_N"/>
</dbReference>
<protein>
    <recommendedName>
        <fullName evidence="1">Rho termination factor-like N-terminal domain-containing protein</fullName>
    </recommendedName>
</protein>
<feature type="domain" description="Rho termination factor-like N-terminal" evidence="1">
    <location>
        <begin position="7"/>
        <end position="48"/>
    </location>
</feature>
<evidence type="ECO:0000259" key="1">
    <source>
        <dbReference type="SMART" id="SM00959"/>
    </source>
</evidence>
<accession>A0A0M2SKD0</accession>
<dbReference type="AlphaFoldDB" id="A0A0M2SKD0"/>
<name>A0A0M2SKD0_9STAP</name>
<proteinExistence type="predicted"/>
<dbReference type="PANTHER" id="PTHR33747:SF1">
    <property type="entry name" value="ADENYLATE CYCLASE-ASSOCIATED CAP C-TERMINAL DOMAIN-CONTAINING PROTEIN"/>
    <property type="match status" value="1"/>
</dbReference>
<dbReference type="Gene3D" id="3.10.450.50">
    <property type="match status" value="1"/>
</dbReference>
<dbReference type="Pfam" id="PF02810">
    <property type="entry name" value="SEC-C"/>
    <property type="match status" value="1"/>
</dbReference>
<dbReference type="SMART" id="SM00959">
    <property type="entry name" value="Rho_N"/>
    <property type="match status" value="1"/>
</dbReference>
<dbReference type="EMBL" id="LAYZ01000002">
    <property type="protein sequence ID" value="KKK35134.1"/>
    <property type="molecule type" value="Genomic_DNA"/>
</dbReference>
<dbReference type="STRING" id="1432562.WN59_05775"/>
<dbReference type="InterPro" id="IPR004027">
    <property type="entry name" value="SEC_C_motif"/>
</dbReference>
<evidence type="ECO:0000313" key="2">
    <source>
        <dbReference type="EMBL" id="KKK35134.1"/>
    </source>
</evidence>
<evidence type="ECO:0000313" key="3">
    <source>
        <dbReference type="Proteomes" id="UP000034287"/>
    </source>
</evidence>
<keyword evidence="3" id="KW-1185">Reference proteome</keyword>
<reference evidence="2 3" key="1">
    <citation type="submission" date="2015-04" db="EMBL/GenBank/DDBJ databases">
        <title>Taxonomic description and genome sequence of Salinicoccus sediminis sp. nov., a novel hyper halotolerant bacterium isolated from marine sediment.</title>
        <authorList>
            <person name="Mathan Kumar R."/>
            <person name="Kaur G."/>
            <person name="Kumar N."/>
            <person name="Kumar A."/>
            <person name="Singh N.K."/>
            <person name="Kaur N."/>
            <person name="Mayilraj S."/>
        </authorList>
    </citation>
    <scope>NUCLEOTIDE SEQUENCE [LARGE SCALE GENOMIC DNA]</scope>
    <source>
        <strain evidence="2 3">SV-16</strain>
    </source>
</reference>
<dbReference type="Pfam" id="PF07498">
    <property type="entry name" value="Rho_N"/>
    <property type="match status" value="1"/>
</dbReference>
<sequence>MVSINEHLNVYNMSDLKQMARTISVKNFSKLKKEELIDAIVEKQKQPETAAYAYRYIDDASFESWRDAAKGGNEDHYSLEQVFGLYIMGYAVEDMEQEDRYFITDTAAGLFGGADTEGNREVRISVQRKLNLIRASLHLYGIVTFKQLIHLFKKYYDMDITAEEITDFLGASPYDITINGENGEIVIDDMNDEQYQMVRRLQGDRPYYEPEFAKFIKFSDPNFIDESVHHTELRDWIAENTDAPKEQHRNIYISLLQLIMRGANQDEVIQYLVSLGVEFKDDGERRSFFDNIAGIVNNTRHFKFRGHKESELQTKTIVREIKVGRNDPCPCGSGKKYKKCCGA</sequence>
<dbReference type="SUPFAM" id="SSF103642">
    <property type="entry name" value="Sec-C motif"/>
    <property type="match status" value="1"/>
</dbReference>
<gene>
    <name evidence="2" type="ORF">WN59_05775</name>
</gene>
<dbReference type="RefSeq" id="WP_046514038.1">
    <property type="nucleotide sequence ID" value="NZ_LAYZ01000002.1"/>
</dbReference>
<dbReference type="PATRIC" id="fig|1432562.3.peg.1150"/>
<dbReference type="Proteomes" id="UP000034287">
    <property type="component" value="Unassembled WGS sequence"/>
</dbReference>
<dbReference type="InterPro" id="IPR036269">
    <property type="entry name" value="Rho_N_sf"/>
</dbReference>
<dbReference type="PANTHER" id="PTHR33747">
    <property type="entry name" value="UPF0225 PROTEIN SCO1677"/>
    <property type="match status" value="1"/>
</dbReference>
<organism evidence="2 3">
    <name type="scientific">Salinicoccus sediminis</name>
    <dbReference type="NCBI Taxonomy" id="1432562"/>
    <lineage>
        <taxon>Bacteria</taxon>
        <taxon>Bacillati</taxon>
        <taxon>Bacillota</taxon>
        <taxon>Bacilli</taxon>
        <taxon>Bacillales</taxon>
        <taxon>Staphylococcaceae</taxon>
        <taxon>Salinicoccus</taxon>
    </lineage>
</organism>
<dbReference type="OrthoDB" id="2386837at2"/>
<dbReference type="SUPFAM" id="SSF68912">
    <property type="entry name" value="Rho N-terminal domain-like"/>
    <property type="match status" value="1"/>
</dbReference>